<accession>A0A515DA90</accession>
<evidence type="ECO:0000259" key="2">
    <source>
        <dbReference type="PROSITE" id="PS50914"/>
    </source>
</evidence>
<gene>
    <name evidence="3" type="ORF">EUB48_08585</name>
</gene>
<dbReference type="InterPro" id="IPR051686">
    <property type="entry name" value="Lipoprotein_DolP"/>
</dbReference>
<dbReference type="PANTHER" id="PTHR34606:SF4">
    <property type="entry name" value="OUTER MEMBRANE LIPOPROTEIN DOLP"/>
    <property type="match status" value="1"/>
</dbReference>
<dbReference type="EMBL" id="CP035503">
    <property type="protein sequence ID" value="QDL37325.1"/>
    <property type="molecule type" value="Genomic_DNA"/>
</dbReference>
<evidence type="ECO:0000313" key="3">
    <source>
        <dbReference type="EMBL" id="QDL37325.1"/>
    </source>
</evidence>
<organism evidence="3 4">
    <name type="scientific">Rhodoferax sediminis</name>
    <dbReference type="NCBI Taxonomy" id="2509614"/>
    <lineage>
        <taxon>Bacteria</taxon>
        <taxon>Pseudomonadati</taxon>
        <taxon>Pseudomonadota</taxon>
        <taxon>Betaproteobacteria</taxon>
        <taxon>Burkholderiales</taxon>
        <taxon>Comamonadaceae</taxon>
        <taxon>Rhodoferax</taxon>
    </lineage>
</organism>
<dbReference type="KEGG" id="rhf:EUB48_08585"/>
<dbReference type="Proteomes" id="UP000316798">
    <property type="component" value="Chromosome"/>
</dbReference>
<dbReference type="OrthoDB" id="870892at2"/>
<dbReference type="SMART" id="SM00749">
    <property type="entry name" value="BON"/>
    <property type="match status" value="3"/>
</dbReference>
<dbReference type="InterPro" id="IPR007055">
    <property type="entry name" value="BON_dom"/>
</dbReference>
<evidence type="ECO:0000313" key="4">
    <source>
        <dbReference type="Proteomes" id="UP000316798"/>
    </source>
</evidence>
<proteinExistence type="predicted"/>
<dbReference type="AlphaFoldDB" id="A0A515DA90"/>
<dbReference type="PROSITE" id="PS50914">
    <property type="entry name" value="BON"/>
    <property type="match status" value="3"/>
</dbReference>
<dbReference type="PANTHER" id="PTHR34606">
    <property type="entry name" value="BON DOMAIN-CONTAINING PROTEIN"/>
    <property type="match status" value="1"/>
</dbReference>
<dbReference type="Pfam" id="PF04972">
    <property type="entry name" value="BON"/>
    <property type="match status" value="3"/>
</dbReference>
<dbReference type="Gene3D" id="3.30.1340.30">
    <property type="match status" value="3"/>
</dbReference>
<feature type="domain" description="BON" evidence="2">
    <location>
        <begin position="3"/>
        <end position="73"/>
    </location>
</feature>
<feature type="domain" description="BON" evidence="2">
    <location>
        <begin position="78"/>
        <end position="146"/>
    </location>
</feature>
<reference evidence="3 4" key="1">
    <citation type="submission" date="2019-01" db="EMBL/GenBank/DDBJ databases">
        <title>Genomic insights into a novel species Rhodoferax sp.</title>
        <authorList>
            <person name="Jin L."/>
        </authorList>
    </citation>
    <scope>NUCLEOTIDE SEQUENCE [LARGE SCALE GENOMIC DNA]</scope>
    <source>
        <strain evidence="3 4">CHu59-6-5</strain>
    </source>
</reference>
<evidence type="ECO:0000256" key="1">
    <source>
        <dbReference type="ARBA" id="ARBA00022729"/>
    </source>
</evidence>
<keyword evidence="1" id="KW-0732">Signal</keyword>
<keyword evidence="4" id="KW-1185">Reference proteome</keyword>
<dbReference type="RefSeq" id="WP_142818494.1">
    <property type="nucleotide sequence ID" value="NZ_CP035503.1"/>
</dbReference>
<dbReference type="InterPro" id="IPR014004">
    <property type="entry name" value="Transpt-assoc_nodulatn_dom_bac"/>
</dbReference>
<feature type="domain" description="BON" evidence="2">
    <location>
        <begin position="149"/>
        <end position="217"/>
    </location>
</feature>
<name>A0A515DA90_9BURK</name>
<protein>
    <submittedName>
        <fullName evidence="3">BON domain-containing protein</fullName>
    </submittedName>
</protein>
<sequence length="217" mass="23278">MKTDTQLKADVMAELAWDAAINATGIGVMVKNGVVTLSGHLDTFAEKYAAERAARRVAGVRGIALELDVKLAAEHRRSDSEIAQAAASALRWSSLVPDEHVKVEVEDGWVTLTGEVDWGYQFTNAEQCIRPLVGVRGLTNRITIKPRASSKDIGTEITAALTRQAAREADHINIEVEGGVVTLRGKVHSLPERDAAIGAAFSARGVSRVVDKLEITG</sequence>